<dbReference type="Gene3D" id="1.10.10.10">
    <property type="entry name" value="Winged helix-like DNA-binding domain superfamily/Winged helix DNA-binding domain"/>
    <property type="match status" value="1"/>
</dbReference>
<dbReference type="SUPFAM" id="SSF53822">
    <property type="entry name" value="Periplasmic binding protein-like I"/>
    <property type="match status" value="1"/>
</dbReference>
<evidence type="ECO:0000313" key="6">
    <source>
        <dbReference type="Proteomes" id="UP000199679"/>
    </source>
</evidence>
<dbReference type="PROSITE" id="PS50949">
    <property type="entry name" value="HTH_GNTR"/>
    <property type="match status" value="1"/>
</dbReference>
<dbReference type="Gene3D" id="3.40.50.2300">
    <property type="match status" value="2"/>
</dbReference>
<dbReference type="OrthoDB" id="742238at2"/>
<protein>
    <submittedName>
        <fullName evidence="5">Transcriptional regulator, GntR family</fullName>
    </submittedName>
</protein>
<name>A0A1H1ZMZ5_MUCMA</name>
<sequence>MVTIYEKILELEEMPSFSKHDQFVNGIINAINESIVSKGEALPSVNTMVKKLSFARATIMKGYKDLISRGIVQSKNRLGFYVANENTDQTLKVALVMYLMDSFQEQFYRSFRDELGANVQIDVFFHHGNITIFESIMDMVKGKYGMYVVSPIPHPRTKHLLDPLPRNKFIMFDRFEPLSEEFNYVTQEFEKASYEAFSALAEKIKLYDEMIFFHLPGSLNPLEIIRAFKKFVKDFDINARMLPEYIPGSVEQGKVYFSLNNAEIWEILKDCKVKKLKPGRDIGILSHNDEVIKELIGGGITTYSTDFVQMGKRVGQAIIGREQVQEVIPTVLKRRDSL</sequence>
<dbReference type="InterPro" id="IPR036390">
    <property type="entry name" value="WH_DNA-bd_sf"/>
</dbReference>
<dbReference type="Pfam" id="PF00392">
    <property type="entry name" value="GntR"/>
    <property type="match status" value="1"/>
</dbReference>
<dbReference type="PANTHER" id="PTHR38445">
    <property type="entry name" value="HTH-TYPE TRANSCRIPTIONAL REPRESSOR YTRA"/>
    <property type="match status" value="1"/>
</dbReference>
<dbReference type="EMBL" id="LT629740">
    <property type="protein sequence ID" value="SDT35088.1"/>
    <property type="molecule type" value="Genomic_DNA"/>
</dbReference>
<keyword evidence="1" id="KW-0805">Transcription regulation</keyword>
<dbReference type="Proteomes" id="UP000199679">
    <property type="component" value="Chromosome I"/>
</dbReference>
<evidence type="ECO:0000256" key="3">
    <source>
        <dbReference type="ARBA" id="ARBA00023163"/>
    </source>
</evidence>
<keyword evidence="3" id="KW-0804">Transcription</keyword>
<evidence type="ECO:0000256" key="2">
    <source>
        <dbReference type="ARBA" id="ARBA00023125"/>
    </source>
</evidence>
<keyword evidence="2" id="KW-0238">DNA-binding</keyword>
<dbReference type="SUPFAM" id="SSF46785">
    <property type="entry name" value="Winged helix' DNA-binding domain"/>
    <property type="match status" value="1"/>
</dbReference>
<dbReference type="InterPro" id="IPR036388">
    <property type="entry name" value="WH-like_DNA-bd_sf"/>
</dbReference>
<dbReference type="AlphaFoldDB" id="A0A1H1ZMZ5"/>
<reference evidence="5 6" key="1">
    <citation type="submission" date="2016-10" db="EMBL/GenBank/DDBJ databases">
        <authorList>
            <person name="de Groot N.N."/>
        </authorList>
    </citation>
    <scope>NUCLEOTIDE SEQUENCE [LARGE SCALE GENOMIC DNA]</scope>
    <source>
        <strain evidence="5 6">MP1X4</strain>
    </source>
</reference>
<proteinExistence type="predicted"/>
<organism evidence="5 6">
    <name type="scientific">Mucilaginibacter mallensis</name>
    <dbReference type="NCBI Taxonomy" id="652787"/>
    <lineage>
        <taxon>Bacteria</taxon>
        <taxon>Pseudomonadati</taxon>
        <taxon>Bacteroidota</taxon>
        <taxon>Sphingobacteriia</taxon>
        <taxon>Sphingobacteriales</taxon>
        <taxon>Sphingobacteriaceae</taxon>
        <taxon>Mucilaginibacter</taxon>
    </lineage>
</organism>
<evidence type="ECO:0000313" key="5">
    <source>
        <dbReference type="EMBL" id="SDT35088.1"/>
    </source>
</evidence>
<dbReference type="InterPro" id="IPR028082">
    <property type="entry name" value="Peripla_BP_I"/>
</dbReference>
<dbReference type="SMART" id="SM00345">
    <property type="entry name" value="HTH_GNTR"/>
    <property type="match status" value="1"/>
</dbReference>
<dbReference type="GO" id="GO:0003700">
    <property type="term" value="F:DNA-binding transcription factor activity"/>
    <property type="evidence" value="ECO:0007669"/>
    <property type="project" value="InterPro"/>
</dbReference>
<gene>
    <name evidence="5" type="ORF">SAMN05216490_3178</name>
</gene>
<evidence type="ECO:0000256" key="1">
    <source>
        <dbReference type="ARBA" id="ARBA00023015"/>
    </source>
</evidence>
<evidence type="ECO:0000259" key="4">
    <source>
        <dbReference type="PROSITE" id="PS50949"/>
    </source>
</evidence>
<dbReference type="GO" id="GO:0003677">
    <property type="term" value="F:DNA binding"/>
    <property type="evidence" value="ECO:0007669"/>
    <property type="project" value="UniProtKB-KW"/>
</dbReference>
<accession>A0A1H1ZMZ5</accession>
<dbReference type="InterPro" id="IPR000524">
    <property type="entry name" value="Tscrpt_reg_HTH_GntR"/>
</dbReference>
<dbReference type="STRING" id="652787.SAMN05216490_3178"/>
<feature type="domain" description="HTH gntR-type" evidence="4">
    <location>
        <begin position="17"/>
        <end position="85"/>
    </location>
</feature>
<dbReference type="RefSeq" id="WP_091374878.1">
    <property type="nucleotide sequence ID" value="NZ_LT629740.1"/>
</dbReference>
<dbReference type="PANTHER" id="PTHR38445:SF10">
    <property type="entry name" value="GNTR-FAMILY TRANSCRIPTIONAL REGULATOR"/>
    <property type="match status" value="1"/>
</dbReference>
<keyword evidence="6" id="KW-1185">Reference proteome</keyword>